<gene>
    <name evidence="1" type="ORF">C6Q15_28255</name>
</gene>
<proteinExistence type="predicted"/>
<protein>
    <submittedName>
        <fullName evidence="1">Uncharacterized protein</fullName>
    </submittedName>
</protein>
<sequence length="69" mass="7807">MSRKKKALIPDHLRDEFLGWMAAHDFDDMSDGAWFATLETAAEQFIEKHNLSACPNDAAHWYLRVGTGA</sequence>
<organism evidence="1 2">
    <name type="scientific">Burkholderia multivorans</name>
    <dbReference type="NCBI Taxonomy" id="87883"/>
    <lineage>
        <taxon>Bacteria</taxon>
        <taxon>Pseudomonadati</taxon>
        <taxon>Pseudomonadota</taxon>
        <taxon>Betaproteobacteria</taxon>
        <taxon>Burkholderiales</taxon>
        <taxon>Burkholderiaceae</taxon>
        <taxon>Burkholderia</taxon>
        <taxon>Burkholderia cepacia complex</taxon>
    </lineage>
</organism>
<dbReference type="RefSeq" id="WP_105798774.1">
    <property type="nucleotide sequence ID" value="NZ_CADFGQ010000019.1"/>
</dbReference>
<dbReference type="EMBL" id="PVGH01000107">
    <property type="protein sequence ID" value="PRF54659.1"/>
    <property type="molecule type" value="Genomic_DNA"/>
</dbReference>
<name>A0A2S9MBD2_9BURK</name>
<dbReference type="Proteomes" id="UP000238982">
    <property type="component" value="Unassembled WGS sequence"/>
</dbReference>
<evidence type="ECO:0000313" key="1">
    <source>
        <dbReference type="EMBL" id="PRF54659.1"/>
    </source>
</evidence>
<evidence type="ECO:0000313" key="2">
    <source>
        <dbReference type="Proteomes" id="UP000238982"/>
    </source>
</evidence>
<reference evidence="1 2" key="1">
    <citation type="submission" date="2018-03" db="EMBL/GenBank/DDBJ databases">
        <authorList>
            <person name="Keele B.F."/>
        </authorList>
    </citation>
    <scope>NUCLEOTIDE SEQUENCE [LARGE SCALE GENOMIC DNA]</scope>
    <source>
        <strain evidence="1 2">AU19729</strain>
    </source>
</reference>
<comment type="caution">
    <text evidence="1">The sequence shown here is derived from an EMBL/GenBank/DDBJ whole genome shotgun (WGS) entry which is preliminary data.</text>
</comment>
<dbReference type="AlphaFoldDB" id="A0A2S9MBD2"/>
<accession>A0A2S9MBD2</accession>